<feature type="compositionally biased region" description="Low complexity" evidence="1">
    <location>
        <begin position="978"/>
        <end position="988"/>
    </location>
</feature>
<comment type="caution">
    <text evidence="2">The sequence shown here is derived from an EMBL/GenBank/DDBJ whole genome shotgun (WGS) entry which is preliminary data.</text>
</comment>
<feature type="compositionally biased region" description="Acidic residues" evidence="1">
    <location>
        <begin position="820"/>
        <end position="829"/>
    </location>
</feature>
<feature type="compositionally biased region" description="Polar residues" evidence="1">
    <location>
        <begin position="1072"/>
        <end position="1085"/>
    </location>
</feature>
<organism evidence="2 3">
    <name type="scientific">Araneus ventricosus</name>
    <name type="common">Orbweaver spider</name>
    <name type="synonym">Epeira ventricosa</name>
    <dbReference type="NCBI Taxonomy" id="182803"/>
    <lineage>
        <taxon>Eukaryota</taxon>
        <taxon>Metazoa</taxon>
        <taxon>Ecdysozoa</taxon>
        <taxon>Arthropoda</taxon>
        <taxon>Chelicerata</taxon>
        <taxon>Arachnida</taxon>
        <taxon>Araneae</taxon>
        <taxon>Araneomorphae</taxon>
        <taxon>Entelegynae</taxon>
        <taxon>Araneoidea</taxon>
        <taxon>Araneidae</taxon>
        <taxon>Araneus</taxon>
    </lineage>
</organism>
<feature type="compositionally biased region" description="Basic and acidic residues" evidence="1">
    <location>
        <begin position="960"/>
        <end position="977"/>
    </location>
</feature>
<feature type="region of interest" description="Disordered" evidence="1">
    <location>
        <begin position="911"/>
        <end position="990"/>
    </location>
</feature>
<feature type="compositionally biased region" description="Polar residues" evidence="1">
    <location>
        <begin position="923"/>
        <end position="942"/>
    </location>
</feature>
<feature type="compositionally biased region" description="Basic and acidic residues" evidence="1">
    <location>
        <begin position="403"/>
        <end position="421"/>
    </location>
</feature>
<feature type="region of interest" description="Disordered" evidence="1">
    <location>
        <begin position="860"/>
        <end position="884"/>
    </location>
</feature>
<feature type="region of interest" description="Disordered" evidence="1">
    <location>
        <begin position="1072"/>
        <end position="1096"/>
    </location>
</feature>
<dbReference type="Proteomes" id="UP000499080">
    <property type="component" value="Unassembled WGS sequence"/>
</dbReference>
<proteinExistence type="predicted"/>
<keyword evidence="3" id="KW-1185">Reference proteome</keyword>
<feature type="compositionally biased region" description="Polar residues" evidence="1">
    <location>
        <begin position="610"/>
        <end position="642"/>
    </location>
</feature>
<feature type="region of interest" description="Disordered" evidence="1">
    <location>
        <begin position="605"/>
        <end position="675"/>
    </location>
</feature>
<feature type="compositionally biased region" description="Basic and acidic residues" evidence="1">
    <location>
        <begin position="776"/>
        <end position="811"/>
    </location>
</feature>
<evidence type="ECO:0000313" key="3">
    <source>
        <dbReference type="Proteomes" id="UP000499080"/>
    </source>
</evidence>
<feature type="compositionally biased region" description="Polar residues" evidence="1">
    <location>
        <begin position="344"/>
        <end position="369"/>
    </location>
</feature>
<reference evidence="2 3" key="1">
    <citation type="journal article" date="2019" name="Sci. Rep.">
        <title>Orb-weaving spider Araneus ventricosus genome elucidates the spidroin gene catalogue.</title>
        <authorList>
            <person name="Kono N."/>
            <person name="Nakamura H."/>
            <person name="Ohtoshi R."/>
            <person name="Moran D.A.P."/>
            <person name="Shinohara A."/>
            <person name="Yoshida Y."/>
            <person name="Fujiwara M."/>
            <person name="Mori M."/>
            <person name="Tomita M."/>
            <person name="Arakawa K."/>
        </authorList>
    </citation>
    <scope>NUCLEOTIDE SEQUENCE [LARGE SCALE GENOMIC DNA]</scope>
</reference>
<evidence type="ECO:0000256" key="1">
    <source>
        <dbReference type="SAM" id="MobiDB-lite"/>
    </source>
</evidence>
<feature type="compositionally biased region" description="Basic and acidic residues" evidence="1">
    <location>
        <begin position="370"/>
        <end position="394"/>
    </location>
</feature>
<dbReference type="AlphaFoldDB" id="A0A4Y2M789"/>
<feature type="compositionally biased region" description="Polar residues" evidence="1">
    <location>
        <begin position="650"/>
        <end position="675"/>
    </location>
</feature>
<gene>
    <name evidence="2" type="ORF">AVEN_218892_1</name>
</gene>
<feature type="compositionally biased region" description="Polar residues" evidence="1">
    <location>
        <begin position="428"/>
        <end position="494"/>
    </location>
</feature>
<feature type="non-terminal residue" evidence="2">
    <location>
        <position position="1147"/>
    </location>
</feature>
<evidence type="ECO:0000313" key="2">
    <source>
        <dbReference type="EMBL" id="GBN21507.1"/>
    </source>
</evidence>
<feature type="region of interest" description="Disordered" evidence="1">
    <location>
        <begin position="344"/>
        <end position="494"/>
    </location>
</feature>
<dbReference type="OrthoDB" id="9836167at2759"/>
<protein>
    <submittedName>
        <fullName evidence="2">Uncharacterized protein</fullName>
    </submittedName>
</protein>
<feature type="compositionally biased region" description="Polar residues" evidence="1">
    <location>
        <begin position="722"/>
        <end position="734"/>
    </location>
</feature>
<sequence>MDRDYKDDGGATAELNVNNNLNSNSLFLKSSASVLETNNNEQCLITEESNTNELCNGIVEDKHTEKNSPVEISSCTITNQLNGDLAVEDKHIEKHSPGEISLCTITNQINKDLAIGKDKSEYKSSPEGILQSPMSNELSIAEEGSLVENGSNTIQLDKCMSSASASEYLVVDQTDISDNGSASETVDCIEKIAEIVETCINTKSNDEISKTESIPSSSEMLEVLDESVSDEEVYLEIDDVDEQGSDLGVEKREAESGKEIDLKSHSICDDVSDRLKTNDLVNESKENDVSMSSDISTGKTFDEGISESEVFYGPSEKVSMDLKISNEKQDAPLVEKSSEIVCSLNSDGESPQIESQYEVSSSVNDQVQSEMKKNLCKKENAMSEISDKPDKKSLESNIADEENSSKDSTDMETNENVKTRESNIVADGNSSKTSTDMETSENVKTVESNIAAEGNSSTNATDMETSESVKTVESNIAADGNSSTNVTDLDTSENAKTVESNIAAEGNSSTNTTDMDISENAKTVESNIATDGNSSTNATDMNTNENVKTVELNIAVEGNSSTNSTDMDISENAKTVESNIATDGNSSTNATDMNTNENVKTVELNIPFEGNSSTNATDIGTSENAKTVKSNIAADDNSSPNATDMEASENAKTVESNIAAEGNSSTNATDMGTSENAKTVELNIATDGNSSKNVTDMDTTENGKTVEVNIAAERNFLKNATDMETSENVKTVDSNIAAEDNSSKNATDMETSERTSDLDDFVVLSDIEWSDDDDASDKQKTEVETQNVEKDECVQNEKKSSKENESPKDTVNENPGTSSDGDDFDLDDVIEEFAKEEENKVVKLSDDELDDLVEEFVEAECSSPCVEKNKESESKGVPSESDDEMELLIEDFKAVDSDNDCFIVQDSDNVVIINDDDKDSQPKNKISKPNDSQSCTGINSTDSNDKVKSDAISSSHNLSKKPEPEASDKVSKNDKTVVQENEVVNNETNTEKNKTFEIGFFKSEIFDNEVEENKQNNGGVLLEIVNKDVSEGTKNKGGISIVSALPLSERLPGKKVTLECRTDGVYLKKVQNTDSDNTGSHCTNENGEKRSVNLSTDTSNNVLNTYDKLSVEQSVKNVTNSVEEEQCIDDMLNKVCASNASNSTNNK</sequence>
<dbReference type="EMBL" id="BGPR01006747">
    <property type="protein sequence ID" value="GBN21507.1"/>
    <property type="molecule type" value="Genomic_DNA"/>
</dbReference>
<feature type="region of interest" description="Disordered" evidence="1">
    <location>
        <begin position="718"/>
        <end position="829"/>
    </location>
</feature>
<accession>A0A4Y2M789</accession>
<name>A0A4Y2M789_ARAVE</name>